<dbReference type="Pfam" id="PF00497">
    <property type="entry name" value="SBP_bac_3"/>
    <property type="match status" value="1"/>
</dbReference>
<evidence type="ECO:0000256" key="2">
    <source>
        <dbReference type="ARBA" id="ARBA00022729"/>
    </source>
</evidence>
<evidence type="ECO:0000259" key="4">
    <source>
        <dbReference type="SMART" id="SM00062"/>
    </source>
</evidence>
<feature type="chain" id="PRO_5016372885" description="Solute-binding protein family 3/N-terminal domain-containing protein" evidence="3">
    <location>
        <begin position="34"/>
        <end position="287"/>
    </location>
</feature>
<name>A0A2Z2NG45_9GAMM</name>
<dbReference type="EMBL" id="CP018632">
    <property type="protein sequence ID" value="ASJ70222.1"/>
    <property type="molecule type" value="Genomic_DNA"/>
</dbReference>
<dbReference type="NCBIfam" id="TIGR03871">
    <property type="entry name" value="ABC_peri_MoxJ_2"/>
    <property type="match status" value="1"/>
</dbReference>
<dbReference type="SUPFAM" id="SSF53850">
    <property type="entry name" value="Periplasmic binding protein-like II"/>
    <property type="match status" value="1"/>
</dbReference>
<dbReference type="AlphaFoldDB" id="A0A2Z2NG45"/>
<evidence type="ECO:0000256" key="3">
    <source>
        <dbReference type="SAM" id="SignalP"/>
    </source>
</evidence>
<dbReference type="SMART" id="SM00062">
    <property type="entry name" value="PBPb"/>
    <property type="match status" value="1"/>
</dbReference>
<evidence type="ECO:0000256" key="1">
    <source>
        <dbReference type="ARBA" id="ARBA00010333"/>
    </source>
</evidence>
<keyword evidence="2 3" id="KW-0732">Signal</keyword>
<dbReference type="PANTHER" id="PTHR35936">
    <property type="entry name" value="MEMBRANE-BOUND LYTIC MUREIN TRANSGLYCOSYLASE F"/>
    <property type="match status" value="1"/>
</dbReference>
<dbReference type="InterPro" id="IPR001638">
    <property type="entry name" value="Solute-binding_3/MltF_N"/>
</dbReference>
<accession>A0A2Z2NG45</accession>
<reference evidence="5 6" key="1">
    <citation type="submission" date="2016-12" db="EMBL/GenBank/DDBJ databases">
        <authorList>
            <person name="Song W.-J."/>
            <person name="Kurnit D.M."/>
        </authorList>
    </citation>
    <scope>NUCLEOTIDE SEQUENCE [LARGE SCALE GENOMIC DNA]</scope>
    <source>
        <strain evidence="5 6">IMCC3135</strain>
    </source>
</reference>
<comment type="similarity">
    <text evidence="1">Belongs to the bacterial solute-binding protein 3 family.</text>
</comment>
<dbReference type="Proteomes" id="UP000250079">
    <property type="component" value="Chromosome"/>
</dbReference>
<keyword evidence="6" id="KW-1185">Reference proteome</keyword>
<dbReference type="InterPro" id="IPR022448">
    <property type="entry name" value="Quinoprotein_dehydrogenase"/>
</dbReference>
<sequence>MFSANRIDVVKIARIVVLLSVVVLATAASLTQAASTGRQALTTSHLRVCADPSNLPFSNKAGEGFENRIVELIGKELGREVLYTWFPQTTGFIRNTLKLRQCDLVSGITTTSETVQNTNPYYHSAYSIVYRKSLGEPLVTITDPRLKSLRLGIVAGTPPGDILAGQGLMGNIKPYHLLADTRRNAPARQAVLDVASGETDVAFIWGPIAGYFASQSEEPLVVTPLLNEDRRVRMNYRVSMAVRYNETDWKHEINEVLAKLQPQIDEILKEYGVPLLNDLGELRDSNP</sequence>
<evidence type="ECO:0000313" key="6">
    <source>
        <dbReference type="Proteomes" id="UP000250079"/>
    </source>
</evidence>
<organism evidence="5 6">
    <name type="scientific">Granulosicoccus antarcticus IMCC3135</name>
    <dbReference type="NCBI Taxonomy" id="1192854"/>
    <lineage>
        <taxon>Bacteria</taxon>
        <taxon>Pseudomonadati</taxon>
        <taxon>Pseudomonadota</taxon>
        <taxon>Gammaproteobacteria</taxon>
        <taxon>Chromatiales</taxon>
        <taxon>Granulosicoccaceae</taxon>
        <taxon>Granulosicoccus</taxon>
    </lineage>
</organism>
<protein>
    <recommendedName>
        <fullName evidence="4">Solute-binding protein family 3/N-terminal domain-containing protein</fullName>
    </recommendedName>
</protein>
<dbReference type="Gene3D" id="3.40.190.10">
    <property type="entry name" value="Periplasmic binding protein-like II"/>
    <property type="match status" value="2"/>
</dbReference>
<dbReference type="KEGG" id="gai:IMCC3135_00480"/>
<evidence type="ECO:0000313" key="5">
    <source>
        <dbReference type="EMBL" id="ASJ70222.1"/>
    </source>
</evidence>
<dbReference type="PANTHER" id="PTHR35936:SF17">
    <property type="entry name" value="ARGININE-BINDING EXTRACELLULAR PROTEIN ARTP"/>
    <property type="match status" value="1"/>
</dbReference>
<feature type="signal peptide" evidence="3">
    <location>
        <begin position="1"/>
        <end position="33"/>
    </location>
</feature>
<gene>
    <name evidence="5" type="ORF">IMCC3135_00480</name>
</gene>
<proteinExistence type="inferred from homology"/>
<feature type="domain" description="Solute-binding protein family 3/N-terminal" evidence="4">
    <location>
        <begin position="45"/>
        <end position="275"/>
    </location>
</feature>